<dbReference type="SUPFAM" id="SSF52540">
    <property type="entry name" value="P-loop containing nucleoside triphosphate hydrolases"/>
    <property type="match status" value="1"/>
</dbReference>
<dbReference type="InterPro" id="IPR003593">
    <property type="entry name" value="AAA+_ATPase"/>
</dbReference>
<name>A0ABX0XE93_9BACT</name>
<dbReference type="CDD" id="cd00009">
    <property type="entry name" value="AAA"/>
    <property type="match status" value="1"/>
</dbReference>
<dbReference type="SMART" id="SM00382">
    <property type="entry name" value="AAA"/>
    <property type="match status" value="1"/>
</dbReference>
<dbReference type="InterPro" id="IPR027417">
    <property type="entry name" value="P-loop_NTPase"/>
</dbReference>
<dbReference type="EMBL" id="JAATJH010000005">
    <property type="protein sequence ID" value="NJC27641.1"/>
    <property type="molecule type" value="Genomic_DNA"/>
</dbReference>
<accession>A0ABX0XE93</accession>
<evidence type="ECO:0000313" key="3">
    <source>
        <dbReference type="Proteomes" id="UP000770785"/>
    </source>
</evidence>
<dbReference type="Pfam" id="PF13173">
    <property type="entry name" value="AAA_14"/>
    <property type="match status" value="1"/>
</dbReference>
<dbReference type="PANTHER" id="PTHR42990:SF1">
    <property type="entry name" value="AAA+ ATPASE DOMAIN-CONTAINING PROTEIN"/>
    <property type="match status" value="1"/>
</dbReference>
<organism evidence="2 3">
    <name type="scientific">Neolewinella antarctica</name>
    <dbReference type="NCBI Taxonomy" id="442734"/>
    <lineage>
        <taxon>Bacteria</taxon>
        <taxon>Pseudomonadati</taxon>
        <taxon>Bacteroidota</taxon>
        <taxon>Saprospiria</taxon>
        <taxon>Saprospirales</taxon>
        <taxon>Lewinellaceae</taxon>
        <taxon>Neolewinella</taxon>
    </lineage>
</organism>
<keyword evidence="3" id="KW-1185">Reference proteome</keyword>
<comment type="caution">
    <text evidence="2">The sequence shown here is derived from an EMBL/GenBank/DDBJ whole genome shotgun (WGS) entry which is preliminary data.</text>
</comment>
<dbReference type="RefSeq" id="WP_168038920.1">
    <property type="nucleotide sequence ID" value="NZ_JAATJH010000005.1"/>
</dbReference>
<dbReference type="Proteomes" id="UP000770785">
    <property type="component" value="Unassembled WGS sequence"/>
</dbReference>
<dbReference type="InterPro" id="IPR025420">
    <property type="entry name" value="DUF4143"/>
</dbReference>
<dbReference type="PANTHER" id="PTHR42990">
    <property type="entry name" value="ATPASE"/>
    <property type="match status" value="1"/>
</dbReference>
<dbReference type="Pfam" id="PF13635">
    <property type="entry name" value="DUF4143"/>
    <property type="match status" value="1"/>
</dbReference>
<protein>
    <recommendedName>
        <fullName evidence="1">AAA+ ATPase domain-containing protein</fullName>
    </recommendedName>
</protein>
<reference evidence="2 3" key="1">
    <citation type="submission" date="2020-03" db="EMBL/GenBank/DDBJ databases">
        <title>Genomic Encyclopedia of Type Strains, Phase IV (KMG-IV): sequencing the most valuable type-strain genomes for metagenomic binning, comparative biology and taxonomic classification.</title>
        <authorList>
            <person name="Goeker M."/>
        </authorList>
    </citation>
    <scope>NUCLEOTIDE SEQUENCE [LARGE SCALE GENOMIC DNA]</scope>
    <source>
        <strain evidence="2 3">DSM 105096</strain>
    </source>
</reference>
<gene>
    <name evidence="2" type="ORF">GGR27_003158</name>
</gene>
<dbReference type="InterPro" id="IPR041682">
    <property type="entry name" value="AAA_14"/>
</dbReference>
<evidence type="ECO:0000313" key="2">
    <source>
        <dbReference type="EMBL" id="NJC27641.1"/>
    </source>
</evidence>
<feature type="domain" description="AAA+ ATPase" evidence="1">
    <location>
        <begin position="34"/>
        <end position="153"/>
    </location>
</feature>
<evidence type="ECO:0000259" key="1">
    <source>
        <dbReference type="SMART" id="SM00382"/>
    </source>
</evidence>
<proteinExistence type="predicted"/>
<dbReference type="Gene3D" id="3.40.50.300">
    <property type="entry name" value="P-loop containing nucleotide triphosphate hydrolases"/>
    <property type="match status" value="1"/>
</dbReference>
<sequence length="416" mass="46918">MESAFLKFAARHRALLAATPRSFTRSLAAEVNWNSKLIAILGPRGVGKTTLLAQRLIQLALPPSEALYLDLGDLLFQEYSLVDFAEWYKERGGKYLFLDEVHRYPGENWAAAVKLLYDFHRANLSVVISGSSILQLLDAGADLSRRIHYYHLPGLSFREYLVLKHGFNLEPLDFTDLLRAPQAAMEPYLKDGFTPLPYFEQYLKNGYYGFVLEDEYGYYDQVNQTIQLVLSQDIGSVGALRTADANKLGRLLQAVASSVPFKPNISKIAQRIGIDRNTLIEYLNLLERANVIHQLRADGKGITPLSKPDKIYLDNPNLIYALSPQRAEVGAIRETFFYNQLSYLVRRKLAFPPEIRLPKKGDFIYRYQGEAYVFEIGGPNKTADQIGTGPGCFTVVDAAATAAGHRIPLWLFGFFY</sequence>